<dbReference type="GO" id="GO:0016020">
    <property type="term" value="C:membrane"/>
    <property type="evidence" value="ECO:0007669"/>
    <property type="project" value="TreeGrafter"/>
</dbReference>
<dbReference type="Pfam" id="PF00561">
    <property type="entry name" value="Abhydrolase_1"/>
    <property type="match status" value="1"/>
</dbReference>
<feature type="domain" description="AB hydrolase-1" evidence="1">
    <location>
        <begin position="20"/>
        <end position="154"/>
    </location>
</feature>
<protein>
    <submittedName>
        <fullName evidence="2">Alpha/beta hydrolase</fullName>
    </submittedName>
</protein>
<evidence type="ECO:0000259" key="1">
    <source>
        <dbReference type="Pfam" id="PF00561"/>
    </source>
</evidence>
<dbReference type="InterPro" id="IPR050266">
    <property type="entry name" value="AB_hydrolase_sf"/>
</dbReference>
<dbReference type="GO" id="GO:0016787">
    <property type="term" value="F:hydrolase activity"/>
    <property type="evidence" value="ECO:0007669"/>
    <property type="project" value="UniProtKB-KW"/>
</dbReference>
<dbReference type="Gene3D" id="3.40.50.1820">
    <property type="entry name" value="alpha/beta hydrolase"/>
    <property type="match status" value="1"/>
</dbReference>
<keyword evidence="2" id="KW-0378">Hydrolase</keyword>
<dbReference type="EMBL" id="DXEM01000027">
    <property type="protein sequence ID" value="HIX68014.1"/>
    <property type="molecule type" value="Genomic_DNA"/>
</dbReference>
<evidence type="ECO:0000313" key="2">
    <source>
        <dbReference type="EMBL" id="HIX68014.1"/>
    </source>
</evidence>
<dbReference type="PANTHER" id="PTHR43798">
    <property type="entry name" value="MONOACYLGLYCEROL LIPASE"/>
    <property type="match status" value="1"/>
</dbReference>
<dbReference type="InterPro" id="IPR029058">
    <property type="entry name" value="AB_hydrolase_fold"/>
</dbReference>
<dbReference type="InterPro" id="IPR000073">
    <property type="entry name" value="AB_hydrolase_1"/>
</dbReference>
<dbReference type="Proteomes" id="UP000886721">
    <property type="component" value="Unassembled WGS sequence"/>
</dbReference>
<dbReference type="AlphaFoldDB" id="A0A9D1WVM8"/>
<gene>
    <name evidence="2" type="ORF">H9735_07870</name>
</gene>
<reference evidence="2" key="1">
    <citation type="journal article" date="2021" name="PeerJ">
        <title>Extensive microbial diversity within the chicken gut microbiome revealed by metagenomics and culture.</title>
        <authorList>
            <person name="Gilroy R."/>
            <person name="Ravi A."/>
            <person name="Getino M."/>
            <person name="Pursley I."/>
            <person name="Horton D.L."/>
            <person name="Alikhan N.F."/>
            <person name="Baker D."/>
            <person name="Gharbi K."/>
            <person name="Hall N."/>
            <person name="Watson M."/>
            <person name="Adriaenssens E.M."/>
            <person name="Foster-Nyarko E."/>
            <person name="Jarju S."/>
            <person name="Secka A."/>
            <person name="Antonio M."/>
            <person name="Oren A."/>
            <person name="Chaudhuri R.R."/>
            <person name="La Ragione R."/>
            <person name="Hildebrand F."/>
            <person name="Pallen M.J."/>
        </authorList>
    </citation>
    <scope>NUCLEOTIDE SEQUENCE</scope>
    <source>
        <strain evidence="2">CHK191-13928</strain>
    </source>
</reference>
<dbReference type="PANTHER" id="PTHR43798:SF33">
    <property type="entry name" value="HYDROLASE, PUTATIVE (AFU_ORTHOLOGUE AFUA_2G14860)-RELATED"/>
    <property type="match status" value="1"/>
</dbReference>
<comment type="caution">
    <text evidence="2">The sequence shown here is derived from an EMBL/GenBank/DDBJ whole genome shotgun (WGS) entry which is preliminary data.</text>
</comment>
<accession>A0A9D1WVM8</accession>
<evidence type="ECO:0000313" key="3">
    <source>
        <dbReference type="Proteomes" id="UP000886721"/>
    </source>
</evidence>
<proteinExistence type="predicted"/>
<sequence>MSYFTYQSKQIFYREIGTGKPVLMLHGNTASSVMFELLLPLYQKNFKVILMDFLGNGQSDRLKEFSSDVWISQSKQVIGLIEHLNYKNVNLIGTSGGAWTAVNAAMERPDLIESVVADSFDGRTLADDFAENLLAERTFAKKDKNAKQFYEWCQGKDWEQVVDADTKALVECAQKKMPLFQKPLERLSVPVLFMGSMEDTMVRKDLAEEYEQMRQRVPNGYVHLFPKGGHPAIMTNAKASALLIMDFLNGRTEKL</sequence>
<dbReference type="SUPFAM" id="SSF53474">
    <property type="entry name" value="alpha/beta-Hydrolases"/>
    <property type="match status" value="1"/>
</dbReference>
<reference evidence="2" key="2">
    <citation type="submission" date="2021-04" db="EMBL/GenBank/DDBJ databases">
        <authorList>
            <person name="Gilroy R."/>
        </authorList>
    </citation>
    <scope>NUCLEOTIDE SEQUENCE</scope>
    <source>
        <strain evidence="2">CHK191-13928</strain>
    </source>
</reference>
<name>A0A9D1WVM8_9FIRM</name>
<organism evidence="2 3">
    <name type="scientific">Candidatus Anaerostipes excrementavium</name>
    <dbReference type="NCBI Taxonomy" id="2838463"/>
    <lineage>
        <taxon>Bacteria</taxon>
        <taxon>Bacillati</taxon>
        <taxon>Bacillota</taxon>
        <taxon>Clostridia</taxon>
        <taxon>Lachnospirales</taxon>
        <taxon>Lachnospiraceae</taxon>
        <taxon>Anaerostipes</taxon>
    </lineage>
</organism>